<dbReference type="Proteomes" id="UP001234178">
    <property type="component" value="Unassembled WGS sequence"/>
</dbReference>
<dbReference type="EMBL" id="JAOYFB010000005">
    <property type="protein sequence ID" value="KAK4015043.1"/>
    <property type="molecule type" value="Genomic_DNA"/>
</dbReference>
<reference evidence="1 3" key="1">
    <citation type="journal article" date="2023" name="Nucleic Acids Res.">
        <title>The hologenome of Daphnia magna reveals possible DNA methylation and microbiome-mediated evolution of the host genome.</title>
        <authorList>
            <person name="Chaturvedi A."/>
            <person name="Li X."/>
            <person name="Dhandapani V."/>
            <person name="Marshall H."/>
            <person name="Kissane S."/>
            <person name="Cuenca-Cambronero M."/>
            <person name="Asole G."/>
            <person name="Calvet F."/>
            <person name="Ruiz-Romero M."/>
            <person name="Marangio P."/>
            <person name="Guigo R."/>
            <person name="Rago D."/>
            <person name="Mirbahai L."/>
            <person name="Eastwood N."/>
            <person name="Colbourne J.K."/>
            <person name="Zhou J."/>
            <person name="Mallon E."/>
            <person name="Orsini L."/>
        </authorList>
    </citation>
    <scope>NUCLEOTIDE SEQUENCE [LARGE SCALE GENOMIC DNA]</scope>
    <source>
        <strain evidence="1">LRV0_1</strain>
    </source>
</reference>
<organism evidence="1 3">
    <name type="scientific">Daphnia magna</name>
    <dbReference type="NCBI Taxonomy" id="35525"/>
    <lineage>
        <taxon>Eukaryota</taxon>
        <taxon>Metazoa</taxon>
        <taxon>Ecdysozoa</taxon>
        <taxon>Arthropoda</taxon>
        <taxon>Crustacea</taxon>
        <taxon>Branchiopoda</taxon>
        <taxon>Diplostraca</taxon>
        <taxon>Cladocera</taxon>
        <taxon>Anomopoda</taxon>
        <taxon>Daphniidae</taxon>
        <taxon>Daphnia</taxon>
    </lineage>
</organism>
<evidence type="ECO:0000313" key="3">
    <source>
        <dbReference type="Proteomes" id="UP001234178"/>
    </source>
</evidence>
<comment type="caution">
    <text evidence="1">The sequence shown here is derived from an EMBL/GenBank/DDBJ whole genome shotgun (WGS) entry which is preliminary data.</text>
</comment>
<dbReference type="EMBL" id="JAOYFB010000042">
    <property type="protein sequence ID" value="KAK4045283.1"/>
    <property type="molecule type" value="Genomic_DNA"/>
</dbReference>
<keyword evidence="3" id="KW-1185">Reference proteome</keyword>
<protein>
    <submittedName>
        <fullName evidence="1">Uncharacterized protein</fullName>
    </submittedName>
</protein>
<accession>A0ABQ9ZQ43</accession>
<gene>
    <name evidence="1" type="ORF">OUZ56_030033</name>
    <name evidence="2" type="ORF">OUZ56_032821</name>
</gene>
<sequence>MFGSAWSALVNCWSSLGFNIFCVLDLQYPRQLLYGKKDHFEILDHPRHVLHSLSLPAAMPSDMGEGQMVKKGPKLKSSFPTA</sequence>
<evidence type="ECO:0000313" key="2">
    <source>
        <dbReference type="EMBL" id="KAK4045283.1"/>
    </source>
</evidence>
<name>A0ABQ9ZQ43_9CRUS</name>
<evidence type="ECO:0000313" key="1">
    <source>
        <dbReference type="EMBL" id="KAK4015043.1"/>
    </source>
</evidence>
<proteinExistence type="predicted"/>